<accession>A0A6J7WFB6</accession>
<evidence type="ECO:0000313" key="1">
    <source>
        <dbReference type="EMBL" id="CAB4125638.1"/>
    </source>
</evidence>
<name>A0A6J7WFB6_9CAUD</name>
<dbReference type="EMBL" id="LR798231">
    <property type="protein sequence ID" value="CAB5209406.1"/>
    <property type="molecule type" value="Genomic_DNA"/>
</dbReference>
<organism evidence="2">
    <name type="scientific">uncultured Caudovirales phage</name>
    <dbReference type="NCBI Taxonomy" id="2100421"/>
    <lineage>
        <taxon>Viruses</taxon>
        <taxon>Duplodnaviria</taxon>
        <taxon>Heunggongvirae</taxon>
        <taxon>Uroviricota</taxon>
        <taxon>Caudoviricetes</taxon>
        <taxon>Peduoviridae</taxon>
        <taxon>Maltschvirus</taxon>
        <taxon>Maltschvirus maltsch</taxon>
    </lineage>
</organism>
<sequence>MQRYYDTLASYDRDGFHIIVDKTYEDLDPKDMFDESIDPDTGKPYFDMDQIYSDINSGNLDWFMLRVRVFAGGVELGSDYVGGFLYKDAREVLTDGVVEDMIDTAMKEARVQVRDLADKFCQMALAFDQEEVEEQAYYGA</sequence>
<reference evidence="2" key="1">
    <citation type="submission" date="2020-05" db="EMBL/GenBank/DDBJ databases">
        <authorList>
            <person name="Chiriac C."/>
            <person name="Salcher M."/>
            <person name="Ghai R."/>
            <person name="Kavagutti S V."/>
        </authorList>
    </citation>
    <scope>NUCLEOTIDE SEQUENCE</scope>
</reference>
<gene>
    <name evidence="2" type="ORF">UFOVP181_465</name>
    <name evidence="1" type="ORF">UFOVP57_176</name>
</gene>
<proteinExistence type="predicted"/>
<dbReference type="EMBL" id="LR796187">
    <property type="protein sequence ID" value="CAB4125638.1"/>
    <property type="molecule type" value="Genomic_DNA"/>
</dbReference>
<evidence type="ECO:0000313" key="2">
    <source>
        <dbReference type="EMBL" id="CAB5209406.1"/>
    </source>
</evidence>
<protein>
    <submittedName>
        <fullName evidence="2">Uncharacterized protein</fullName>
    </submittedName>
</protein>